<dbReference type="GO" id="GO:0072380">
    <property type="term" value="C:TRC complex"/>
    <property type="evidence" value="ECO:0007669"/>
    <property type="project" value="TreeGrafter"/>
</dbReference>
<dbReference type="SMART" id="SM00028">
    <property type="entry name" value="TPR"/>
    <property type="match status" value="1"/>
</dbReference>
<dbReference type="InterPro" id="IPR019734">
    <property type="entry name" value="TPR_rpt"/>
</dbReference>
<sequence length="105" mass="12243">IKLEEHGYGLHDADMAIQLDPNYAKAYYRRATCYLQTLKYKQAIADFKKILVLEPQNQLVRTQLDSTQKILRKFEFEKAIEVEDEASPVDRCIEIIAQGLPWSRV</sequence>
<evidence type="ECO:0000313" key="4">
    <source>
        <dbReference type="EMBL" id="EMD37858.1"/>
    </source>
</evidence>
<dbReference type="AlphaFoldDB" id="M2QLF2"/>
<evidence type="ECO:0000256" key="2">
    <source>
        <dbReference type="ARBA" id="ARBA00022803"/>
    </source>
</evidence>
<dbReference type="EMBL" id="KB445796">
    <property type="protein sequence ID" value="EMD37858.1"/>
    <property type="molecule type" value="Genomic_DNA"/>
</dbReference>
<keyword evidence="2 3" id="KW-0802">TPR repeat</keyword>
<gene>
    <name evidence="4" type="ORF">CERSUDRAFT_50822</name>
</gene>
<dbReference type="Gene3D" id="1.25.40.10">
    <property type="entry name" value="Tetratricopeptide repeat domain"/>
    <property type="match status" value="1"/>
</dbReference>
<dbReference type="Pfam" id="PF00515">
    <property type="entry name" value="TPR_1"/>
    <property type="match status" value="1"/>
</dbReference>
<accession>M2QLF2</accession>
<dbReference type="GO" id="GO:0016020">
    <property type="term" value="C:membrane"/>
    <property type="evidence" value="ECO:0007669"/>
    <property type="project" value="TreeGrafter"/>
</dbReference>
<evidence type="ECO:0000256" key="3">
    <source>
        <dbReference type="PROSITE-ProRule" id="PRU00339"/>
    </source>
</evidence>
<reference evidence="4 5" key="1">
    <citation type="journal article" date="2012" name="Proc. Natl. Acad. Sci. U.S.A.">
        <title>Comparative genomics of Ceriporiopsis subvermispora and Phanerochaete chrysosporium provide insight into selective ligninolysis.</title>
        <authorList>
            <person name="Fernandez-Fueyo E."/>
            <person name="Ruiz-Duenas F.J."/>
            <person name="Ferreira P."/>
            <person name="Floudas D."/>
            <person name="Hibbett D.S."/>
            <person name="Canessa P."/>
            <person name="Larrondo L.F."/>
            <person name="James T.Y."/>
            <person name="Seelenfreund D."/>
            <person name="Lobos S."/>
            <person name="Polanco R."/>
            <person name="Tello M."/>
            <person name="Honda Y."/>
            <person name="Watanabe T."/>
            <person name="Watanabe T."/>
            <person name="Ryu J.S."/>
            <person name="Kubicek C.P."/>
            <person name="Schmoll M."/>
            <person name="Gaskell J."/>
            <person name="Hammel K.E."/>
            <person name="St John F.J."/>
            <person name="Vanden Wymelenberg A."/>
            <person name="Sabat G."/>
            <person name="Splinter BonDurant S."/>
            <person name="Syed K."/>
            <person name="Yadav J.S."/>
            <person name="Doddapaneni H."/>
            <person name="Subramanian V."/>
            <person name="Lavin J.L."/>
            <person name="Oguiza J.A."/>
            <person name="Perez G."/>
            <person name="Pisabarro A.G."/>
            <person name="Ramirez L."/>
            <person name="Santoyo F."/>
            <person name="Master E."/>
            <person name="Coutinho P.M."/>
            <person name="Henrissat B."/>
            <person name="Lombard V."/>
            <person name="Magnuson J.K."/>
            <person name="Kuees U."/>
            <person name="Hori C."/>
            <person name="Igarashi K."/>
            <person name="Samejima M."/>
            <person name="Held B.W."/>
            <person name="Barry K.W."/>
            <person name="LaButti K.M."/>
            <person name="Lapidus A."/>
            <person name="Lindquist E.A."/>
            <person name="Lucas S.M."/>
            <person name="Riley R."/>
            <person name="Salamov A.A."/>
            <person name="Hoffmeister D."/>
            <person name="Schwenk D."/>
            <person name="Hadar Y."/>
            <person name="Yarden O."/>
            <person name="de Vries R.P."/>
            <person name="Wiebenga A."/>
            <person name="Stenlid J."/>
            <person name="Eastwood D."/>
            <person name="Grigoriev I.V."/>
            <person name="Berka R.M."/>
            <person name="Blanchette R.A."/>
            <person name="Kersten P."/>
            <person name="Martinez A.T."/>
            <person name="Vicuna R."/>
            <person name="Cullen D."/>
        </authorList>
    </citation>
    <scope>NUCLEOTIDE SEQUENCE [LARGE SCALE GENOMIC DNA]</scope>
    <source>
        <strain evidence="4 5">B</strain>
    </source>
</reference>
<dbReference type="PROSITE" id="PS50005">
    <property type="entry name" value="TPR"/>
    <property type="match status" value="1"/>
</dbReference>
<proteinExistence type="predicted"/>
<evidence type="ECO:0000313" key="5">
    <source>
        <dbReference type="Proteomes" id="UP000016930"/>
    </source>
</evidence>
<dbReference type="PROSITE" id="PS50293">
    <property type="entry name" value="TPR_REGION"/>
    <property type="match status" value="1"/>
</dbReference>
<dbReference type="STRING" id="914234.M2QLF2"/>
<feature type="repeat" description="TPR" evidence="3">
    <location>
        <begin position="24"/>
        <end position="57"/>
    </location>
</feature>
<dbReference type="SUPFAM" id="SSF48452">
    <property type="entry name" value="TPR-like"/>
    <property type="match status" value="1"/>
</dbReference>
<name>M2QLF2_CERS8</name>
<dbReference type="InterPro" id="IPR011990">
    <property type="entry name" value="TPR-like_helical_dom_sf"/>
</dbReference>
<dbReference type="GO" id="GO:0006620">
    <property type="term" value="P:post-translational protein targeting to endoplasmic reticulum membrane"/>
    <property type="evidence" value="ECO:0007669"/>
    <property type="project" value="TreeGrafter"/>
</dbReference>
<dbReference type="Proteomes" id="UP000016930">
    <property type="component" value="Unassembled WGS sequence"/>
</dbReference>
<keyword evidence="1" id="KW-0677">Repeat</keyword>
<dbReference type="PANTHER" id="PTHR45831">
    <property type="entry name" value="LD24721P"/>
    <property type="match status" value="1"/>
</dbReference>
<dbReference type="HOGENOM" id="CLU_181177_0_0_1"/>
<keyword evidence="5" id="KW-1185">Reference proteome</keyword>
<dbReference type="OrthoDB" id="445564at2759"/>
<dbReference type="PANTHER" id="PTHR45831:SF2">
    <property type="entry name" value="LD24721P"/>
    <property type="match status" value="1"/>
</dbReference>
<feature type="non-terminal residue" evidence="4">
    <location>
        <position position="1"/>
    </location>
</feature>
<dbReference type="InterPro" id="IPR047150">
    <property type="entry name" value="SGT"/>
</dbReference>
<protein>
    <submittedName>
        <fullName evidence="4">Uncharacterized protein</fullName>
    </submittedName>
</protein>
<organism evidence="4 5">
    <name type="scientific">Ceriporiopsis subvermispora (strain B)</name>
    <name type="common">White-rot fungus</name>
    <name type="synonym">Gelatoporia subvermispora</name>
    <dbReference type="NCBI Taxonomy" id="914234"/>
    <lineage>
        <taxon>Eukaryota</taxon>
        <taxon>Fungi</taxon>
        <taxon>Dikarya</taxon>
        <taxon>Basidiomycota</taxon>
        <taxon>Agaricomycotina</taxon>
        <taxon>Agaricomycetes</taxon>
        <taxon>Polyporales</taxon>
        <taxon>Gelatoporiaceae</taxon>
        <taxon>Gelatoporia</taxon>
    </lineage>
</organism>
<evidence type="ECO:0000256" key="1">
    <source>
        <dbReference type="ARBA" id="ARBA00022737"/>
    </source>
</evidence>
<dbReference type="GO" id="GO:0060090">
    <property type="term" value="F:molecular adaptor activity"/>
    <property type="evidence" value="ECO:0007669"/>
    <property type="project" value="TreeGrafter"/>
</dbReference>